<feature type="binding site" evidence="6">
    <location>
        <position position="97"/>
    </location>
    <ligand>
        <name>Mg(2+)</name>
        <dbReference type="ChEBI" id="CHEBI:18420"/>
    </ligand>
</feature>
<evidence type="ECO:0000259" key="7">
    <source>
        <dbReference type="Pfam" id="PF01850"/>
    </source>
</evidence>
<dbReference type="Pfam" id="PF01850">
    <property type="entry name" value="PIN"/>
    <property type="match status" value="1"/>
</dbReference>
<feature type="binding site" evidence="6">
    <location>
        <position position="8"/>
    </location>
    <ligand>
        <name>Mg(2+)</name>
        <dbReference type="ChEBI" id="CHEBI:18420"/>
    </ligand>
</feature>
<dbReference type="RefSeq" id="WP_380633585.1">
    <property type="nucleotide sequence ID" value="NZ_JBHSQO010000004.1"/>
</dbReference>
<keyword evidence="5 6" id="KW-0460">Magnesium</keyword>
<comment type="caution">
    <text evidence="8">The sequence shown here is derived from an EMBL/GenBank/DDBJ whole genome shotgun (WGS) entry which is preliminary data.</text>
</comment>
<protein>
    <recommendedName>
        <fullName evidence="6">Ribonuclease VapC</fullName>
        <shortName evidence="6">RNase VapC</shortName>
        <ecNumber evidence="6">3.1.-.-</ecNumber>
    </recommendedName>
    <alternativeName>
        <fullName evidence="6">Toxin VapC</fullName>
    </alternativeName>
</protein>
<gene>
    <name evidence="6" type="primary">vapC</name>
    <name evidence="8" type="ORF">ACFP3R_05900</name>
</gene>
<keyword evidence="3 6" id="KW-0479">Metal-binding</keyword>
<keyword evidence="1 6" id="KW-1277">Toxin-antitoxin system</keyword>
<evidence type="ECO:0000256" key="3">
    <source>
        <dbReference type="ARBA" id="ARBA00022723"/>
    </source>
</evidence>
<dbReference type="CDD" id="cd09873">
    <property type="entry name" value="PIN_Pae0151-like"/>
    <property type="match status" value="1"/>
</dbReference>
<dbReference type="PANTHER" id="PTHR35901">
    <property type="entry name" value="RIBONUCLEASE VAPC3"/>
    <property type="match status" value="1"/>
</dbReference>
<comment type="function">
    <text evidence="6">Toxic component of a toxin-antitoxin (TA) system. An RNase.</text>
</comment>
<dbReference type="InterPro" id="IPR051619">
    <property type="entry name" value="TypeII_TA_RNase_PINc/VapC"/>
</dbReference>
<evidence type="ECO:0000313" key="9">
    <source>
        <dbReference type="Proteomes" id="UP001596220"/>
    </source>
</evidence>
<dbReference type="Proteomes" id="UP001596220">
    <property type="component" value="Unassembled WGS sequence"/>
</dbReference>
<keyword evidence="9" id="KW-1185">Reference proteome</keyword>
<reference evidence="9" key="1">
    <citation type="journal article" date="2019" name="Int. J. Syst. Evol. Microbiol.">
        <title>The Global Catalogue of Microorganisms (GCM) 10K type strain sequencing project: providing services to taxonomists for standard genome sequencing and annotation.</title>
        <authorList>
            <consortium name="The Broad Institute Genomics Platform"/>
            <consortium name="The Broad Institute Genome Sequencing Center for Infectious Disease"/>
            <person name="Wu L."/>
            <person name="Ma J."/>
        </authorList>
    </citation>
    <scope>NUCLEOTIDE SEQUENCE [LARGE SCALE GENOMIC DNA]</scope>
    <source>
        <strain evidence="9">CGMCC 4.7246</strain>
    </source>
</reference>
<name>A0ABW1P0C3_9PSEU</name>
<accession>A0ABW1P0C3</accession>
<keyword evidence="4 6" id="KW-0378">Hydrolase</keyword>
<evidence type="ECO:0000256" key="1">
    <source>
        <dbReference type="ARBA" id="ARBA00022649"/>
    </source>
</evidence>
<evidence type="ECO:0000256" key="2">
    <source>
        <dbReference type="ARBA" id="ARBA00022722"/>
    </source>
</evidence>
<comment type="cofactor">
    <cofactor evidence="6">
        <name>Mg(2+)</name>
        <dbReference type="ChEBI" id="CHEBI:18420"/>
    </cofactor>
</comment>
<feature type="domain" description="PIN" evidence="7">
    <location>
        <begin position="6"/>
        <end position="119"/>
    </location>
</feature>
<dbReference type="EC" id="3.1.-.-" evidence="6"/>
<dbReference type="InterPro" id="IPR022907">
    <property type="entry name" value="VapC_family"/>
</dbReference>
<dbReference type="PANTHER" id="PTHR35901:SF1">
    <property type="entry name" value="EXONUCLEASE VAPC9"/>
    <property type="match status" value="1"/>
</dbReference>
<sequence length="134" mass="14922">MNFTAVVDNSALIEFFVNPKPNRRLENRLFTGTAAAPELIDAEAFKVIRRLHLNAVLTEPQATGIMQRVHEAPITRFTHRALSQRAWEIRHAVSAFDAFYVALAEQLGVPLITCDKRLAGANGHNADIEVYPVS</sequence>
<dbReference type="EMBL" id="JBHSQO010000004">
    <property type="protein sequence ID" value="MFC6088800.1"/>
    <property type="molecule type" value="Genomic_DNA"/>
</dbReference>
<evidence type="ECO:0000256" key="6">
    <source>
        <dbReference type="HAMAP-Rule" id="MF_00265"/>
    </source>
</evidence>
<organism evidence="8 9">
    <name type="scientific">Saccharothrix lopnurensis</name>
    <dbReference type="NCBI Taxonomy" id="1670621"/>
    <lineage>
        <taxon>Bacteria</taxon>
        <taxon>Bacillati</taxon>
        <taxon>Actinomycetota</taxon>
        <taxon>Actinomycetes</taxon>
        <taxon>Pseudonocardiales</taxon>
        <taxon>Pseudonocardiaceae</taxon>
        <taxon>Saccharothrix</taxon>
    </lineage>
</organism>
<comment type="similarity">
    <text evidence="6">Belongs to the PINc/VapC protein family.</text>
</comment>
<dbReference type="InterPro" id="IPR029060">
    <property type="entry name" value="PIN-like_dom_sf"/>
</dbReference>
<dbReference type="Gene3D" id="3.40.50.1010">
    <property type="entry name" value="5'-nuclease"/>
    <property type="match status" value="1"/>
</dbReference>
<evidence type="ECO:0000256" key="4">
    <source>
        <dbReference type="ARBA" id="ARBA00022801"/>
    </source>
</evidence>
<proteinExistence type="inferred from homology"/>
<dbReference type="SUPFAM" id="SSF88723">
    <property type="entry name" value="PIN domain-like"/>
    <property type="match status" value="1"/>
</dbReference>
<dbReference type="InterPro" id="IPR044153">
    <property type="entry name" value="PIN_Pae0151-like"/>
</dbReference>
<keyword evidence="2 6" id="KW-0540">Nuclease</keyword>
<evidence type="ECO:0000256" key="5">
    <source>
        <dbReference type="ARBA" id="ARBA00022842"/>
    </source>
</evidence>
<dbReference type="HAMAP" id="MF_00265">
    <property type="entry name" value="VapC_Nob1"/>
    <property type="match status" value="1"/>
</dbReference>
<evidence type="ECO:0000313" key="8">
    <source>
        <dbReference type="EMBL" id="MFC6088800.1"/>
    </source>
</evidence>
<dbReference type="InterPro" id="IPR002716">
    <property type="entry name" value="PIN_dom"/>
</dbReference>
<keyword evidence="6" id="KW-0800">Toxin</keyword>